<dbReference type="RefSeq" id="WP_219802489.1">
    <property type="nucleotide sequence ID" value="NZ_CP080096.1"/>
</dbReference>
<accession>A0ABX8V163</accession>
<proteinExistence type="predicted"/>
<name>A0ABX8V163_9BURK</name>
<evidence type="ECO:0000313" key="2">
    <source>
        <dbReference type="EMBL" id="QYD72984.1"/>
    </source>
</evidence>
<reference evidence="2 3" key="1">
    <citation type="submission" date="2021-07" db="EMBL/GenBank/DDBJ databases">
        <title>Paraburkholderia edwinii protects Aspergillus sp. from phenazines by acting as a toxin sponge.</title>
        <authorList>
            <person name="Dahlstrom K.M."/>
            <person name="Newman D.K."/>
        </authorList>
    </citation>
    <scope>NUCLEOTIDE SEQUENCE [LARGE SCALE GENOMIC DNA]</scope>
    <source>
        <strain evidence="2 3">Pe01</strain>
    </source>
</reference>
<evidence type="ECO:0000313" key="3">
    <source>
        <dbReference type="Proteomes" id="UP000826462"/>
    </source>
</evidence>
<feature type="region of interest" description="Disordered" evidence="1">
    <location>
        <begin position="78"/>
        <end position="99"/>
    </location>
</feature>
<evidence type="ECO:0000256" key="1">
    <source>
        <dbReference type="SAM" id="MobiDB-lite"/>
    </source>
</evidence>
<keyword evidence="3" id="KW-1185">Reference proteome</keyword>
<feature type="compositionally biased region" description="Low complexity" evidence="1">
    <location>
        <begin position="82"/>
        <end position="98"/>
    </location>
</feature>
<dbReference type="Proteomes" id="UP000826462">
    <property type="component" value="Chromosome 2"/>
</dbReference>
<sequence length="335" mass="37947">MRVDEIYIISIVEDTMVEQSAQAFFYKYVMRDNTRVWWYDLRNDETFRLRLGYTPAGGFEVPQGEPLNWKSRVEKDLKKKPASTASSSSGEANAAESSSIDETEATLRFGAIVVAHKHPADKFGSFTPERLAILMADNLEPIFSKISFNVCKAAGASSTKDEELGDWSRHVINPSKQEIAKYKKDNTVSVLKALNDARPQGPKILQVPKQYWDTIDALKTRIEFRPKDLTQINDIYDGRNFNTIVRFLHKYVRQKNTPQKVLVAGYDEGLTAAHPDKKERMPTAKPFLNSYIGRRITDSGAFMSDNPKHKFCFVAANGKNGLVARIELSGWTDRI</sequence>
<dbReference type="EMBL" id="CP080096">
    <property type="protein sequence ID" value="QYD72984.1"/>
    <property type="molecule type" value="Genomic_DNA"/>
</dbReference>
<gene>
    <name evidence="2" type="ORF">KZJ38_25235</name>
</gene>
<organism evidence="2 3">
    <name type="scientific">Paraburkholderia edwinii</name>
    <dbReference type="NCBI Taxonomy" id="2861782"/>
    <lineage>
        <taxon>Bacteria</taxon>
        <taxon>Pseudomonadati</taxon>
        <taxon>Pseudomonadota</taxon>
        <taxon>Betaproteobacteria</taxon>
        <taxon>Burkholderiales</taxon>
        <taxon>Burkholderiaceae</taxon>
        <taxon>Paraburkholderia</taxon>
    </lineage>
</organism>
<protein>
    <submittedName>
        <fullName evidence="2">Uncharacterized protein</fullName>
    </submittedName>
</protein>